<feature type="compositionally biased region" description="Basic and acidic residues" evidence="1">
    <location>
        <begin position="1089"/>
        <end position="1114"/>
    </location>
</feature>
<dbReference type="OrthoDB" id="407874at2759"/>
<dbReference type="VEuPathDB" id="CryptoDB:Vbra_16982"/>
<dbReference type="EMBL" id="CDMY01000562">
    <property type="protein sequence ID" value="CEM23168.1"/>
    <property type="molecule type" value="Genomic_DNA"/>
</dbReference>
<feature type="compositionally biased region" description="Pro residues" evidence="1">
    <location>
        <begin position="1028"/>
        <end position="1049"/>
    </location>
</feature>
<accession>A0A0G4G408</accession>
<dbReference type="Pfam" id="PF13369">
    <property type="entry name" value="Transglut_core2"/>
    <property type="match status" value="1"/>
</dbReference>
<dbReference type="SUPFAM" id="SSF141255">
    <property type="entry name" value="YccV-like"/>
    <property type="match status" value="1"/>
</dbReference>
<dbReference type="InterPro" id="IPR036623">
    <property type="entry name" value="Hemimethylated_DNA-bd_sf"/>
</dbReference>
<gene>
    <name evidence="3" type="ORF">Vbra_16982</name>
</gene>
<dbReference type="InterPro" id="IPR011722">
    <property type="entry name" value="Hemimethylated_DNA-bd_dom"/>
</dbReference>
<feature type="compositionally biased region" description="Low complexity" evidence="1">
    <location>
        <begin position="545"/>
        <end position="560"/>
    </location>
</feature>
<dbReference type="InParanoid" id="A0A0G4G408"/>
<feature type="compositionally biased region" description="Acidic residues" evidence="1">
    <location>
        <begin position="1076"/>
        <end position="1088"/>
    </location>
</feature>
<name>A0A0G4G408_VITBC</name>
<feature type="compositionally biased region" description="Basic and acidic residues" evidence="1">
    <location>
        <begin position="939"/>
        <end position="949"/>
    </location>
</feature>
<dbReference type="Gene3D" id="2.30.30.390">
    <property type="entry name" value="Hemimethylated DNA-binding domain"/>
    <property type="match status" value="1"/>
</dbReference>
<feature type="region of interest" description="Disordered" evidence="1">
    <location>
        <begin position="939"/>
        <end position="969"/>
    </location>
</feature>
<feature type="compositionally biased region" description="Basic and acidic residues" evidence="1">
    <location>
        <begin position="724"/>
        <end position="735"/>
    </location>
</feature>
<feature type="compositionally biased region" description="Low complexity" evidence="1">
    <location>
        <begin position="476"/>
        <end position="488"/>
    </location>
</feature>
<evidence type="ECO:0000259" key="2">
    <source>
        <dbReference type="SMART" id="SM00992"/>
    </source>
</evidence>
<feature type="compositionally biased region" description="Basic and acidic residues" evidence="1">
    <location>
        <begin position="882"/>
        <end position="896"/>
    </location>
</feature>
<sequence length="1321" mass="144252">MSCSLSSYLSQLPDSDFTPPPGYNPLSPHPHRETPPNAIDLPTDIWLRVGECVDGSGLMKLKCVNPSIRHAIRLCDDLWRRCGAREFPRNWVDGQASGSGSHAPPHQLPHAPPSMLPVEAVGCAESYRELWKSKCKKRRRMKRLVQVLNEKPSWYRCLVHLLLERDMFGVDCVEHLLPMMRDQNRLDLAYVARKFGWFLLRCKCGYLIDKAKDLVEGALILSKLHDPASEPSIVFDGELTSFLQKHSLHNLQAKGREYQLPVDKDLNIITDKVSDAMLRTKARHDRRCLEMLSKAWRDEAFQGNTDSYYVPDNSFVHRVAQTKRGIPISLSIVYLAMARRVGVDLIPMNYPGHFMLLCRPFGGPSRFKTRDEYLRLVGRCDAMNLNLVIDPFNGAAVHPLNEASRALEGVLLTHSFRTVIHRTCLNLLHIYRQGQFCNVKRLLGVVEVITCNRDAHLRELGLTIPNGGSVVTYDLPTTADPDSAPTPNNGGGSVNGNGMPLALSPTVTSHHSHSHPPAGLPQFSLPPSMASFTSHTSAVSSASDGSGTSMTTHSMATTTTRSRRGGMTRTNGSESAASLSGNSTGSSGGSSEDGEEGATQREPRGEAVRAMVADRNHLLCMKAQVLHMAGFSCEANELVKTLPDSPNMPLGSLRQRAARECERINARRQAIESDVRRILTLPPTEGERLFLSELAWLTKHRPLDQEGPQADHHQHHHAGPPTHNSHDTPHTDDSGSNRAPTPAPSHTPGQPPSGPSGSAPSAKREGCVACRDCAGRRRHQRHATAGAAVAADGGVGGVRAEGSTVQLNSKAGWSRQCVKGDHPCTSPACPCRTVGAEVGILFVSNSTRDRDRDRDRDRERERDDLTHTTHTQTHAPDAVAAADKDAKRQTDDRRDEGEGEASGGALGGVSAPLSPPPQNVRCYSIEWTSHRQTLTVGCGDDHRADEKQDSGYSAGPRRCVSMRPDDDGDGGEELLLFTGGAPSPLPLLALSPSGSQHDPNLPDCSCGDCPVGTHAEIEKNHKLFFPKPKTPPSSPRQPAPAPADAPTPPATATATATATAAAPSARQHKARLNLEIDSDLDDEEDDDSADGKSKSKSRDKGGRGKERERERGDRVLGSPMPFADLFGGDTRPPHEREICKADRQLTKRSNKRLVKTRANPFGVPAEQFLREREAAMQQGAGGAAGAGGGGGVVSDGAGSGLRLQYSIGQVFRHRKYRYRGVIFGWDARCQATEQWKTRMGIRKLPRGEDQPYYHALVHPEDRPDMPQFYVAEVNVELVPADELASDFDFPHEDAGKYFSAFDKDTLRFVPKPALSNRYPDG</sequence>
<feature type="compositionally biased region" description="Polar residues" evidence="1">
    <location>
        <begin position="1"/>
        <end position="13"/>
    </location>
</feature>
<evidence type="ECO:0000256" key="1">
    <source>
        <dbReference type="SAM" id="MobiDB-lite"/>
    </source>
</evidence>
<feature type="compositionally biased region" description="Pro residues" evidence="1">
    <location>
        <begin position="741"/>
        <end position="754"/>
    </location>
</feature>
<dbReference type="STRING" id="1169540.A0A0G4G408"/>
<feature type="compositionally biased region" description="Polar residues" evidence="1">
    <location>
        <begin position="530"/>
        <end position="544"/>
    </location>
</feature>
<feature type="region of interest" description="Disordered" evidence="1">
    <location>
        <begin position="473"/>
        <end position="604"/>
    </location>
</feature>
<evidence type="ECO:0000313" key="3">
    <source>
        <dbReference type="EMBL" id="CEM23168.1"/>
    </source>
</evidence>
<feature type="compositionally biased region" description="Low complexity" evidence="1">
    <location>
        <begin position="567"/>
        <end position="585"/>
    </location>
</feature>
<protein>
    <recommendedName>
        <fullName evidence="2">Hemimethylated DNA-binding domain-containing protein</fullName>
    </recommendedName>
</protein>
<dbReference type="InterPro" id="IPR032698">
    <property type="entry name" value="SirB1_N"/>
</dbReference>
<feature type="region of interest" description="Disordered" evidence="1">
    <location>
        <begin position="1024"/>
        <end position="1133"/>
    </location>
</feature>
<evidence type="ECO:0000313" key="4">
    <source>
        <dbReference type="Proteomes" id="UP000041254"/>
    </source>
</evidence>
<feature type="compositionally biased region" description="Basic and acidic residues" evidence="1">
    <location>
        <begin position="847"/>
        <end position="867"/>
    </location>
</feature>
<dbReference type="PANTHER" id="PTHR31350">
    <property type="entry name" value="SI:DKEY-261L7.2"/>
    <property type="match status" value="1"/>
</dbReference>
<feature type="compositionally biased region" description="Low complexity" evidence="1">
    <location>
        <begin position="868"/>
        <end position="881"/>
    </location>
</feature>
<dbReference type="GO" id="GO:0003677">
    <property type="term" value="F:DNA binding"/>
    <property type="evidence" value="ECO:0007669"/>
    <property type="project" value="InterPro"/>
</dbReference>
<feature type="region of interest" description="Disordered" evidence="1">
    <location>
        <begin position="704"/>
        <end position="763"/>
    </location>
</feature>
<dbReference type="Pfam" id="PF08755">
    <property type="entry name" value="YccV-like"/>
    <property type="match status" value="1"/>
</dbReference>
<dbReference type="NCBIfam" id="TIGR02097">
    <property type="entry name" value="yccV"/>
    <property type="match status" value="1"/>
</dbReference>
<feature type="compositionally biased region" description="Low complexity" evidence="1">
    <location>
        <begin position="1050"/>
        <end position="1065"/>
    </location>
</feature>
<organism evidence="3 4">
    <name type="scientific">Vitrella brassicaformis (strain CCMP3155)</name>
    <dbReference type="NCBI Taxonomy" id="1169540"/>
    <lineage>
        <taxon>Eukaryota</taxon>
        <taxon>Sar</taxon>
        <taxon>Alveolata</taxon>
        <taxon>Colpodellida</taxon>
        <taxon>Vitrellaceae</taxon>
        <taxon>Vitrella</taxon>
    </lineage>
</organism>
<feature type="region of interest" description="Disordered" evidence="1">
    <location>
        <begin position="847"/>
        <end position="917"/>
    </location>
</feature>
<keyword evidence="4" id="KW-1185">Reference proteome</keyword>
<feature type="region of interest" description="Disordered" evidence="1">
    <location>
        <begin position="1"/>
        <end position="40"/>
    </location>
</feature>
<dbReference type="Proteomes" id="UP000041254">
    <property type="component" value="Unassembled WGS sequence"/>
</dbReference>
<proteinExistence type="predicted"/>
<dbReference type="PANTHER" id="PTHR31350:SF21">
    <property type="entry name" value="F-BOX ONLY PROTEIN 21"/>
    <property type="match status" value="1"/>
</dbReference>
<reference evidence="3 4" key="1">
    <citation type="submission" date="2014-11" db="EMBL/GenBank/DDBJ databases">
        <authorList>
            <person name="Zhu J."/>
            <person name="Qi W."/>
            <person name="Song R."/>
        </authorList>
    </citation>
    <scope>NUCLEOTIDE SEQUENCE [LARGE SCALE GENOMIC DNA]</scope>
</reference>
<dbReference type="SMART" id="SM00992">
    <property type="entry name" value="YccV-like"/>
    <property type="match status" value="1"/>
</dbReference>
<feature type="domain" description="Hemimethylated DNA-binding" evidence="2">
    <location>
        <begin position="1202"/>
        <end position="1311"/>
    </location>
</feature>